<dbReference type="Proteomes" id="UP000293360">
    <property type="component" value="Unassembled WGS sequence"/>
</dbReference>
<keyword evidence="4" id="KW-1185">Reference proteome</keyword>
<feature type="region of interest" description="Disordered" evidence="2">
    <location>
        <begin position="95"/>
        <end position="120"/>
    </location>
</feature>
<comment type="caution">
    <text evidence="3">The sequence shown here is derived from an EMBL/GenBank/DDBJ whole genome shotgun (WGS) entry which is preliminary data.</text>
</comment>
<evidence type="ECO:0000313" key="3">
    <source>
        <dbReference type="EMBL" id="RYO87957.1"/>
    </source>
</evidence>
<sequence>MEAISQGFESMARLEENEIKARLHYRKSLVMIELVQQAKEKFATIDLEAAGQLQHLARRKERKEEVMKEAQDELDVMDGDVFHYLSTVLEDNFATQHQHSQQPTPSEAHLPTEDQHSSTIDPGLIAKRGLSQASVELGTNPVTPQKGKLTLSCDFDSASNTVSNLCLYVATPKGTKRAATENSTGEAPATHDTRSTGGIDAEIPSRLSPRARRVRTTSPTSNEFSSFNASPKRPNMSPVEPVEASSETVQTQRQNHGQLGDTPSSSVRTCGSGRPRISYNVASSYRELGI</sequence>
<dbReference type="AlphaFoldDB" id="A0A4Q4SWP4"/>
<proteinExistence type="predicted"/>
<feature type="compositionally biased region" description="Polar residues" evidence="2">
    <location>
        <begin position="95"/>
        <end position="105"/>
    </location>
</feature>
<evidence type="ECO:0000256" key="1">
    <source>
        <dbReference type="SAM" id="Coils"/>
    </source>
</evidence>
<protein>
    <submittedName>
        <fullName evidence="3">Uncharacterized protein</fullName>
    </submittedName>
</protein>
<dbReference type="OrthoDB" id="4732307at2759"/>
<feature type="compositionally biased region" description="Polar residues" evidence="2">
    <location>
        <begin position="245"/>
        <end position="269"/>
    </location>
</feature>
<feature type="compositionally biased region" description="Polar residues" evidence="2">
    <location>
        <begin position="216"/>
        <end position="229"/>
    </location>
</feature>
<gene>
    <name evidence="3" type="ORF">DL764_008788</name>
</gene>
<evidence type="ECO:0000256" key="2">
    <source>
        <dbReference type="SAM" id="MobiDB-lite"/>
    </source>
</evidence>
<feature type="region of interest" description="Disordered" evidence="2">
    <location>
        <begin position="175"/>
        <end position="275"/>
    </location>
</feature>
<feature type="coiled-coil region" evidence="1">
    <location>
        <begin position="53"/>
        <end position="80"/>
    </location>
</feature>
<organism evidence="3 4">
    <name type="scientific">Monosporascus ibericus</name>
    <dbReference type="NCBI Taxonomy" id="155417"/>
    <lineage>
        <taxon>Eukaryota</taxon>
        <taxon>Fungi</taxon>
        <taxon>Dikarya</taxon>
        <taxon>Ascomycota</taxon>
        <taxon>Pezizomycotina</taxon>
        <taxon>Sordariomycetes</taxon>
        <taxon>Xylariomycetidae</taxon>
        <taxon>Xylariales</taxon>
        <taxon>Xylariales incertae sedis</taxon>
        <taxon>Monosporascus</taxon>
    </lineage>
</organism>
<keyword evidence="1" id="KW-0175">Coiled coil</keyword>
<name>A0A4Q4SWP4_9PEZI</name>
<accession>A0A4Q4SWP4</accession>
<evidence type="ECO:0000313" key="4">
    <source>
        <dbReference type="Proteomes" id="UP000293360"/>
    </source>
</evidence>
<dbReference type="EMBL" id="QJNU01000735">
    <property type="protein sequence ID" value="RYO87957.1"/>
    <property type="molecule type" value="Genomic_DNA"/>
</dbReference>
<reference evidence="3 4" key="1">
    <citation type="submission" date="2018-06" db="EMBL/GenBank/DDBJ databases">
        <title>Complete Genomes of Monosporascus.</title>
        <authorList>
            <person name="Robinson A.J."/>
            <person name="Natvig D.O."/>
        </authorList>
    </citation>
    <scope>NUCLEOTIDE SEQUENCE [LARGE SCALE GENOMIC DNA]</scope>
    <source>
        <strain evidence="3 4">CBS 110550</strain>
    </source>
</reference>